<protein>
    <submittedName>
        <fullName evidence="3">Uncharacterized protein LOC114243786</fullName>
    </submittedName>
</protein>
<accession>A0A6J2JQC9</accession>
<dbReference type="InterPro" id="IPR006631">
    <property type="entry name" value="DM4_12"/>
</dbReference>
<keyword evidence="2" id="KW-1185">Reference proteome</keyword>
<sequence length="221" mass="25452">MSKKYLLRLFGFLYLFPYAYCATEAKLQSESLQRNRRQLLFPNNTLLQFNAGIGTPSPVKDINVNFAFQANFQLPWNRSQIPVDILLANSGYDGPSRQIRDIDNMNSGSYDNDARLYHFYKYIEDMLNSFGYNGTACVKKTLCQLGSEPLHSDDDEDLLHELATFVLNPRNDLIHQSVQQKEIFPYIEAYNLGQKSEDCLNSYQECNASFVDLFTKQHDPS</sequence>
<dbReference type="SMART" id="SM00718">
    <property type="entry name" value="DM4_12"/>
    <property type="match status" value="1"/>
</dbReference>
<proteinExistence type="predicted"/>
<dbReference type="PANTHER" id="PTHR21398">
    <property type="entry name" value="AGAP007094-PA"/>
    <property type="match status" value="1"/>
</dbReference>
<dbReference type="OrthoDB" id="7433017at2759"/>
<feature type="chain" id="PRO_5026906620" evidence="1">
    <location>
        <begin position="22"/>
        <end position="221"/>
    </location>
</feature>
<feature type="signal peptide" evidence="1">
    <location>
        <begin position="1"/>
        <end position="21"/>
    </location>
</feature>
<dbReference type="AlphaFoldDB" id="A0A6J2JQC9"/>
<organism evidence="2 3">
    <name type="scientific">Bombyx mandarina</name>
    <name type="common">Wild silk moth</name>
    <name type="synonym">Wild silkworm</name>
    <dbReference type="NCBI Taxonomy" id="7092"/>
    <lineage>
        <taxon>Eukaryota</taxon>
        <taxon>Metazoa</taxon>
        <taxon>Ecdysozoa</taxon>
        <taxon>Arthropoda</taxon>
        <taxon>Hexapoda</taxon>
        <taxon>Insecta</taxon>
        <taxon>Pterygota</taxon>
        <taxon>Neoptera</taxon>
        <taxon>Endopterygota</taxon>
        <taxon>Lepidoptera</taxon>
        <taxon>Glossata</taxon>
        <taxon>Ditrysia</taxon>
        <taxon>Bombycoidea</taxon>
        <taxon>Bombycidae</taxon>
        <taxon>Bombycinae</taxon>
        <taxon>Bombyx</taxon>
    </lineage>
</organism>
<gene>
    <name evidence="3" type="primary">LOC114243786</name>
</gene>
<name>A0A6J2JQC9_BOMMA</name>
<dbReference type="KEGG" id="bman:114243786"/>
<evidence type="ECO:0000313" key="3">
    <source>
        <dbReference type="RefSeq" id="XP_028031202.1"/>
    </source>
</evidence>
<dbReference type="PANTHER" id="PTHR21398:SF4">
    <property type="entry name" value="AGAP002980-PA"/>
    <property type="match status" value="1"/>
</dbReference>
<evidence type="ECO:0000313" key="2">
    <source>
        <dbReference type="Proteomes" id="UP000504629"/>
    </source>
</evidence>
<dbReference type="Pfam" id="PF07841">
    <property type="entry name" value="DM4_12"/>
    <property type="match status" value="1"/>
</dbReference>
<reference evidence="3" key="1">
    <citation type="submission" date="2025-08" db="UniProtKB">
        <authorList>
            <consortium name="RefSeq"/>
        </authorList>
    </citation>
    <scope>IDENTIFICATION</scope>
    <source>
        <tissue evidence="3">Silk gland</tissue>
    </source>
</reference>
<dbReference type="Proteomes" id="UP000504629">
    <property type="component" value="Unplaced"/>
</dbReference>
<evidence type="ECO:0000256" key="1">
    <source>
        <dbReference type="SAM" id="SignalP"/>
    </source>
</evidence>
<keyword evidence="1" id="KW-0732">Signal</keyword>
<dbReference type="GeneID" id="114243786"/>
<dbReference type="RefSeq" id="XP_028031202.1">
    <property type="nucleotide sequence ID" value="XM_028175401.1"/>
</dbReference>